<dbReference type="GO" id="GO:0008649">
    <property type="term" value="F:rRNA methyltransferase activity"/>
    <property type="evidence" value="ECO:0007669"/>
    <property type="project" value="InterPro"/>
</dbReference>
<feature type="binding site" evidence="14">
    <location>
        <position position="309"/>
    </location>
    <ligand>
        <name>S-adenosyl-L-methionine</name>
        <dbReference type="ChEBI" id="CHEBI:59789"/>
    </ligand>
</feature>
<keyword evidence="6" id="KW-0698">rRNA processing</keyword>
<dbReference type="InterPro" id="IPR054728">
    <property type="entry name" value="RsmB-like_ferredoxin"/>
</dbReference>
<dbReference type="InterPro" id="IPR029063">
    <property type="entry name" value="SAM-dependent_MTases_sf"/>
</dbReference>
<dbReference type="Pfam" id="PF22458">
    <property type="entry name" value="RsmF-B_ferredox"/>
    <property type="match status" value="1"/>
</dbReference>
<dbReference type="InterPro" id="IPR049560">
    <property type="entry name" value="MeTrfase_RsmB-F_NOP2_cat"/>
</dbReference>
<evidence type="ECO:0000256" key="5">
    <source>
        <dbReference type="ARBA" id="ARBA00022490"/>
    </source>
</evidence>
<evidence type="ECO:0000256" key="8">
    <source>
        <dbReference type="ARBA" id="ARBA00022679"/>
    </source>
</evidence>
<keyword evidence="10 14" id="KW-0694">RNA-binding</keyword>
<organism evidence="16 17">
    <name type="scientific">Rubrivirga marina</name>
    <dbReference type="NCBI Taxonomy" id="1196024"/>
    <lineage>
        <taxon>Bacteria</taxon>
        <taxon>Pseudomonadati</taxon>
        <taxon>Rhodothermota</taxon>
        <taxon>Rhodothermia</taxon>
        <taxon>Rhodothermales</taxon>
        <taxon>Rubricoccaceae</taxon>
        <taxon>Rubrivirga</taxon>
    </lineage>
</organism>
<dbReference type="NCBIfam" id="TIGR00563">
    <property type="entry name" value="rsmB"/>
    <property type="match status" value="1"/>
</dbReference>
<dbReference type="GO" id="GO:0003723">
    <property type="term" value="F:RNA binding"/>
    <property type="evidence" value="ECO:0007669"/>
    <property type="project" value="UniProtKB-UniRule"/>
</dbReference>
<dbReference type="AlphaFoldDB" id="A0A271J3S6"/>
<dbReference type="GO" id="GO:0006355">
    <property type="term" value="P:regulation of DNA-templated transcription"/>
    <property type="evidence" value="ECO:0007669"/>
    <property type="project" value="InterPro"/>
</dbReference>
<evidence type="ECO:0000313" key="17">
    <source>
        <dbReference type="Proteomes" id="UP000216339"/>
    </source>
</evidence>
<evidence type="ECO:0000259" key="15">
    <source>
        <dbReference type="PROSITE" id="PS51686"/>
    </source>
</evidence>
<comment type="subcellular location">
    <subcellularLocation>
        <location evidence="2">Cytoplasm</location>
    </subcellularLocation>
</comment>
<proteinExistence type="inferred from homology"/>
<dbReference type="FunFam" id="3.40.50.150:FF:000022">
    <property type="entry name" value="Ribosomal RNA small subunit methyltransferase B"/>
    <property type="match status" value="1"/>
</dbReference>
<feature type="binding site" evidence="14">
    <location>
        <begin position="258"/>
        <end position="264"/>
    </location>
    <ligand>
        <name>S-adenosyl-L-methionine</name>
        <dbReference type="ChEBI" id="CHEBI:59789"/>
    </ligand>
</feature>
<dbReference type="EC" id="2.1.1.176" evidence="4"/>
<accession>A0A271J3S6</accession>
<dbReference type="InterPro" id="IPR006027">
    <property type="entry name" value="NusB_RsmB_TIM44"/>
</dbReference>
<dbReference type="PROSITE" id="PS51686">
    <property type="entry name" value="SAM_MT_RSMB_NOP"/>
    <property type="match status" value="1"/>
</dbReference>
<keyword evidence="17" id="KW-1185">Reference proteome</keyword>
<dbReference type="Gene3D" id="1.10.940.10">
    <property type="entry name" value="NusB-like"/>
    <property type="match status" value="1"/>
</dbReference>
<dbReference type="EMBL" id="MQWD01000001">
    <property type="protein sequence ID" value="PAP77359.1"/>
    <property type="molecule type" value="Genomic_DNA"/>
</dbReference>
<dbReference type="SUPFAM" id="SSF53335">
    <property type="entry name" value="S-adenosyl-L-methionine-dependent methyltransferases"/>
    <property type="match status" value="1"/>
</dbReference>
<dbReference type="Proteomes" id="UP000216339">
    <property type="component" value="Unassembled WGS sequence"/>
</dbReference>
<evidence type="ECO:0000256" key="11">
    <source>
        <dbReference type="ARBA" id="ARBA00030399"/>
    </source>
</evidence>
<evidence type="ECO:0000256" key="6">
    <source>
        <dbReference type="ARBA" id="ARBA00022552"/>
    </source>
</evidence>
<comment type="function">
    <text evidence="1">Specifically methylates the cytosine at position 967 (m5C967) of 16S rRNA.</text>
</comment>
<dbReference type="PANTHER" id="PTHR22807">
    <property type="entry name" value="NOP2 YEAST -RELATED NOL1/NOP2/FMU SUN DOMAIN-CONTAINING"/>
    <property type="match status" value="1"/>
</dbReference>
<dbReference type="PANTHER" id="PTHR22807:SF61">
    <property type="entry name" value="NOL1_NOP2_SUN FAMILY PROTEIN _ ANTITERMINATION NUSB DOMAIN-CONTAINING PROTEIN"/>
    <property type="match status" value="1"/>
</dbReference>
<dbReference type="InterPro" id="IPR035926">
    <property type="entry name" value="NusB-like_sf"/>
</dbReference>
<dbReference type="CDD" id="cd02440">
    <property type="entry name" value="AdoMet_MTases"/>
    <property type="match status" value="1"/>
</dbReference>
<keyword evidence="8 14" id="KW-0808">Transferase</keyword>
<dbReference type="InterPro" id="IPR001678">
    <property type="entry name" value="MeTrfase_RsmB-F_NOP2_dom"/>
</dbReference>
<keyword evidence="9 14" id="KW-0949">S-adenosyl-L-methionine</keyword>
<gene>
    <name evidence="16" type="ORF">BSZ37_13405</name>
</gene>
<dbReference type="Gene3D" id="3.40.50.150">
    <property type="entry name" value="Vaccinia Virus protein VP39"/>
    <property type="match status" value="1"/>
</dbReference>
<dbReference type="NCBIfam" id="NF011494">
    <property type="entry name" value="PRK14902.1"/>
    <property type="match status" value="1"/>
</dbReference>
<evidence type="ECO:0000256" key="2">
    <source>
        <dbReference type="ARBA" id="ARBA00004496"/>
    </source>
</evidence>
<dbReference type="PROSITE" id="PS01153">
    <property type="entry name" value="NOL1_NOP2_SUN"/>
    <property type="match status" value="1"/>
</dbReference>
<comment type="catalytic activity">
    <reaction evidence="13">
        <text>cytidine(967) in 16S rRNA + S-adenosyl-L-methionine = 5-methylcytidine(967) in 16S rRNA + S-adenosyl-L-homocysteine + H(+)</text>
        <dbReference type="Rhea" id="RHEA:42748"/>
        <dbReference type="Rhea" id="RHEA-COMP:10219"/>
        <dbReference type="Rhea" id="RHEA-COMP:10220"/>
        <dbReference type="ChEBI" id="CHEBI:15378"/>
        <dbReference type="ChEBI" id="CHEBI:57856"/>
        <dbReference type="ChEBI" id="CHEBI:59789"/>
        <dbReference type="ChEBI" id="CHEBI:74483"/>
        <dbReference type="ChEBI" id="CHEBI:82748"/>
        <dbReference type="EC" id="2.1.1.176"/>
    </reaction>
</comment>
<sequence length="440" mass="47791">MADPTARVLAVQRLLRVEAEGAHVARLADGAHPPDVSRRAVDYVSGVTRQKRWLDFLIAEFYRGDVEGLDPELRQILRIGTYELIEREVAPHAAVNEAVETAKALLHRGAAGLTNGVLRALDRAHRAGALPDPDTGDLANDLAVRYSHPTWPVRRWLDRWGEEATRAFLAASNEPGHFTLRVTGGAEAVPGVIRELADLGVEAEPSEWTDDFLAVDRLQPILRSGLLDEGTVAVQDVAAGLVVHVLDPQPEERILDAAAAPGGKAVYAALRMHDRGEVAALDVSEAKVGLIAGAARRHGLSIVRPVKADLTTWESDARFDRVLLDAPCSGSGVLAKRADLRWRRSPEGLDELAELQDALLDAAARHVRPGGLLVYSTCSVEAEENDDRVAAFLSRRNEFRLESVEGLVPDALVDDVLYRALPHVHGTDGAFAARLRRSPD</sequence>
<protein>
    <recommendedName>
        <fullName evidence="4">16S rRNA (cytosine(967)-C(5))-methyltransferase</fullName>
        <ecNumber evidence="4">2.1.1.176</ecNumber>
    </recommendedName>
    <alternativeName>
        <fullName evidence="11">16S rRNA m5C967 methyltransferase</fullName>
    </alternativeName>
    <alternativeName>
        <fullName evidence="12">rRNA (cytosine-C(5)-)-methyltransferase RsmB</fullName>
    </alternativeName>
</protein>
<feature type="binding site" evidence="14">
    <location>
        <position position="282"/>
    </location>
    <ligand>
        <name>S-adenosyl-L-methionine</name>
        <dbReference type="ChEBI" id="CHEBI:59789"/>
    </ligand>
</feature>
<evidence type="ECO:0000256" key="10">
    <source>
        <dbReference type="ARBA" id="ARBA00022884"/>
    </source>
</evidence>
<dbReference type="OrthoDB" id="9810297at2"/>
<evidence type="ECO:0000256" key="13">
    <source>
        <dbReference type="ARBA" id="ARBA00047283"/>
    </source>
</evidence>
<dbReference type="Pfam" id="PF01189">
    <property type="entry name" value="Methyltr_RsmB-F"/>
    <property type="match status" value="1"/>
</dbReference>
<dbReference type="InterPro" id="IPR023267">
    <property type="entry name" value="RCMT"/>
</dbReference>
<dbReference type="GO" id="GO:0005737">
    <property type="term" value="C:cytoplasm"/>
    <property type="evidence" value="ECO:0007669"/>
    <property type="project" value="UniProtKB-SubCell"/>
</dbReference>
<evidence type="ECO:0000256" key="9">
    <source>
        <dbReference type="ARBA" id="ARBA00022691"/>
    </source>
</evidence>
<reference evidence="16 17" key="1">
    <citation type="submission" date="2016-11" db="EMBL/GenBank/DDBJ databases">
        <title>Study of marine rhodopsin-containing bacteria.</title>
        <authorList>
            <person name="Yoshizawa S."/>
            <person name="Kumagai Y."/>
            <person name="Kogure K."/>
        </authorList>
    </citation>
    <scope>NUCLEOTIDE SEQUENCE [LARGE SCALE GENOMIC DNA]</scope>
    <source>
        <strain evidence="16 17">SAORIC-28</strain>
    </source>
</reference>
<dbReference type="InterPro" id="IPR004573">
    <property type="entry name" value="rRNA_ssu_MeTfrase_B"/>
</dbReference>
<keyword evidence="5" id="KW-0963">Cytoplasm</keyword>
<evidence type="ECO:0000256" key="3">
    <source>
        <dbReference type="ARBA" id="ARBA00007494"/>
    </source>
</evidence>
<feature type="binding site" evidence="14">
    <location>
        <position position="325"/>
    </location>
    <ligand>
        <name>S-adenosyl-L-methionine</name>
        <dbReference type="ChEBI" id="CHEBI:59789"/>
    </ligand>
</feature>
<dbReference type="RefSeq" id="WP_095511028.1">
    <property type="nucleotide sequence ID" value="NZ_MQWD01000001.1"/>
</dbReference>
<evidence type="ECO:0000256" key="7">
    <source>
        <dbReference type="ARBA" id="ARBA00022603"/>
    </source>
</evidence>
<evidence type="ECO:0000256" key="1">
    <source>
        <dbReference type="ARBA" id="ARBA00002724"/>
    </source>
</evidence>
<dbReference type="PRINTS" id="PR02008">
    <property type="entry name" value="RCMTFAMILY"/>
</dbReference>
<feature type="active site" description="Nucleophile" evidence="14">
    <location>
        <position position="378"/>
    </location>
</feature>
<comment type="caution">
    <text evidence="16">The sequence shown here is derived from an EMBL/GenBank/DDBJ whole genome shotgun (WGS) entry which is preliminary data.</text>
</comment>
<keyword evidence="7 14" id="KW-0489">Methyltransferase</keyword>
<evidence type="ECO:0000256" key="12">
    <source>
        <dbReference type="ARBA" id="ARBA00031088"/>
    </source>
</evidence>
<name>A0A271J3S6_9BACT</name>
<dbReference type="Pfam" id="PF01029">
    <property type="entry name" value="NusB"/>
    <property type="match status" value="1"/>
</dbReference>
<feature type="domain" description="SAM-dependent MTase RsmB/NOP-type" evidence="15">
    <location>
        <begin position="168"/>
        <end position="438"/>
    </location>
</feature>
<evidence type="ECO:0000313" key="16">
    <source>
        <dbReference type="EMBL" id="PAP77359.1"/>
    </source>
</evidence>
<evidence type="ECO:0000256" key="4">
    <source>
        <dbReference type="ARBA" id="ARBA00012140"/>
    </source>
</evidence>
<dbReference type="SUPFAM" id="SSF48013">
    <property type="entry name" value="NusB-like"/>
    <property type="match status" value="1"/>
</dbReference>
<comment type="similarity">
    <text evidence="3 14">Belongs to the class I-like SAM-binding methyltransferase superfamily. RsmB/NOP family.</text>
</comment>
<evidence type="ECO:0000256" key="14">
    <source>
        <dbReference type="PROSITE-ProRule" id="PRU01023"/>
    </source>
</evidence>
<dbReference type="InterPro" id="IPR018314">
    <property type="entry name" value="RsmB/NOL1/NOP2-like_CS"/>
</dbReference>